<dbReference type="GO" id="GO:0031956">
    <property type="term" value="F:medium-chain fatty acid-CoA ligase activity"/>
    <property type="evidence" value="ECO:0007669"/>
    <property type="project" value="TreeGrafter"/>
</dbReference>
<dbReference type="Pfam" id="PF00501">
    <property type="entry name" value="AMP-binding"/>
    <property type="match status" value="1"/>
</dbReference>
<feature type="domain" description="AMP-binding enzyme C-terminal" evidence="4">
    <location>
        <begin position="425"/>
        <end position="500"/>
    </location>
</feature>
<dbReference type="EMBL" id="JAEACQ010000286">
    <property type="protein sequence ID" value="MBL7631825.1"/>
    <property type="molecule type" value="Genomic_DNA"/>
</dbReference>
<dbReference type="SUPFAM" id="SSF56801">
    <property type="entry name" value="Acetyl-CoA synthetase-like"/>
    <property type="match status" value="1"/>
</dbReference>
<evidence type="ECO:0000313" key="6">
    <source>
        <dbReference type="Proteomes" id="UP000604475"/>
    </source>
</evidence>
<keyword evidence="6" id="KW-1185">Reference proteome</keyword>
<gene>
    <name evidence="5" type="ORF">I7412_32630</name>
</gene>
<dbReference type="Gene3D" id="3.30.300.30">
    <property type="match status" value="1"/>
</dbReference>
<evidence type="ECO:0000256" key="1">
    <source>
        <dbReference type="ARBA" id="ARBA00006432"/>
    </source>
</evidence>
<dbReference type="PANTHER" id="PTHR43201:SF5">
    <property type="entry name" value="MEDIUM-CHAIN ACYL-COA LIGASE ACSF2, MITOCHONDRIAL"/>
    <property type="match status" value="1"/>
</dbReference>
<sequence>MDARQVVLPPLHPFVAMDVSTLLADRVRLRGDHPFLIWDPPEGLAATWTYAEFARDVAATAAGLAARGVRPGDAVILHLDNSPAFLHVWFACARLGAIAVDVNTRYVEDELAHAIGLTGAVGIVTDARLGLADSATVARLGWRVLLDPETGLVPDLRADPATLAPRPADPATPLSVQLTSGTTARPKAVLYTHANALWAARTGSAHWKLRPDDRMFVFAPLFHTHALTWQLLPTLWVGGTVVLVPKWSTSRFWDTSIRHGCTVSGMVGVMIQVLPRMPVPEHTYRSWIFGLEMPPLEQLFRLRLFSAWGMTEVVTTVIVGEPDAPEAQPGAIGRPAPGYDVRIRLADDRDVGFGETGELRVGGVRGLSLFAGYLGDAAATSAAFDADGYFRTGDEVTLLPTGAVRFASRSKDMLKVSGENVAAAEIERVVNQVPGVAESGVVAQPDPVRQEVPVAFVTLAEPAPADLEALKERIVEQCRGSLADFKVPRAVYIVDALPRATLEKVAKATLREWALERLEQTAPATAG</sequence>
<comment type="similarity">
    <text evidence="1">Belongs to the ATP-dependent AMP-binding enzyme family.</text>
</comment>
<dbReference type="AlphaFoldDB" id="A0A937RMX8"/>
<comment type="caution">
    <text evidence="5">The sequence shown here is derived from an EMBL/GenBank/DDBJ whole genome shotgun (WGS) entry which is preliminary data.</text>
</comment>
<dbReference type="Proteomes" id="UP000604475">
    <property type="component" value="Unassembled WGS sequence"/>
</dbReference>
<accession>A0A937RMX8</accession>
<dbReference type="Gene3D" id="3.40.50.12780">
    <property type="entry name" value="N-terminal domain of ligase-like"/>
    <property type="match status" value="1"/>
</dbReference>
<feature type="domain" description="AMP-dependent synthetase/ligase" evidence="3">
    <location>
        <begin position="25"/>
        <end position="374"/>
    </location>
</feature>
<dbReference type="InterPro" id="IPR000873">
    <property type="entry name" value="AMP-dep_synth/lig_dom"/>
</dbReference>
<name>A0A937RMX8_9ACTN</name>
<proteinExistence type="inferred from homology"/>
<dbReference type="PANTHER" id="PTHR43201">
    <property type="entry name" value="ACYL-COA SYNTHETASE"/>
    <property type="match status" value="1"/>
</dbReference>
<evidence type="ECO:0000259" key="4">
    <source>
        <dbReference type="Pfam" id="PF13193"/>
    </source>
</evidence>
<evidence type="ECO:0000256" key="2">
    <source>
        <dbReference type="ARBA" id="ARBA00022598"/>
    </source>
</evidence>
<dbReference type="InterPro" id="IPR042099">
    <property type="entry name" value="ANL_N_sf"/>
</dbReference>
<organism evidence="5 6">
    <name type="scientific">Frankia nepalensis</name>
    <dbReference type="NCBI Taxonomy" id="1836974"/>
    <lineage>
        <taxon>Bacteria</taxon>
        <taxon>Bacillati</taxon>
        <taxon>Actinomycetota</taxon>
        <taxon>Actinomycetes</taxon>
        <taxon>Frankiales</taxon>
        <taxon>Frankiaceae</taxon>
        <taxon>Frankia</taxon>
    </lineage>
</organism>
<protein>
    <submittedName>
        <fullName evidence="5">AMP-binding protein</fullName>
    </submittedName>
</protein>
<dbReference type="GO" id="GO:0006631">
    <property type="term" value="P:fatty acid metabolic process"/>
    <property type="evidence" value="ECO:0007669"/>
    <property type="project" value="TreeGrafter"/>
</dbReference>
<dbReference type="InterPro" id="IPR025110">
    <property type="entry name" value="AMP-bd_C"/>
</dbReference>
<evidence type="ECO:0000259" key="3">
    <source>
        <dbReference type="Pfam" id="PF00501"/>
    </source>
</evidence>
<reference evidence="5" key="1">
    <citation type="submission" date="2020-12" db="EMBL/GenBank/DDBJ databases">
        <title>Genomic characterization of non-nitrogen-fixing Frankia strains.</title>
        <authorList>
            <person name="Carlos-Shanley C."/>
            <person name="Guerra T."/>
            <person name="Hahn D."/>
        </authorList>
    </citation>
    <scope>NUCLEOTIDE SEQUENCE</scope>
    <source>
        <strain evidence="5">CN6</strain>
    </source>
</reference>
<keyword evidence="2" id="KW-0436">Ligase</keyword>
<dbReference type="Pfam" id="PF13193">
    <property type="entry name" value="AMP-binding_C"/>
    <property type="match status" value="1"/>
</dbReference>
<evidence type="ECO:0000313" key="5">
    <source>
        <dbReference type="EMBL" id="MBL7631825.1"/>
    </source>
</evidence>
<dbReference type="InterPro" id="IPR045851">
    <property type="entry name" value="AMP-bd_C_sf"/>
</dbReference>